<reference evidence="6 7" key="1">
    <citation type="submission" date="2018-03" db="EMBL/GenBank/DDBJ databases">
        <title>Genomic Encyclopedia of Archaeal and Bacterial Type Strains, Phase II (KMG-II): from individual species to whole genera.</title>
        <authorList>
            <person name="Goeker M."/>
        </authorList>
    </citation>
    <scope>NUCLEOTIDE SEQUENCE [LARGE SCALE GENOMIC DNA]</scope>
    <source>
        <strain evidence="6 7">DSM 18107</strain>
    </source>
</reference>
<keyword evidence="7" id="KW-1185">Reference proteome</keyword>
<dbReference type="PANTHER" id="PTHR43201:SF5">
    <property type="entry name" value="MEDIUM-CHAIN ACYL-COA LIGASE ACSF2, MITOCHONDRIAL"/>
    <property type="match status" value="1"/>
</dbReference>
<organism evidence="6 7">
    <name type="scientific">Chitinophaga ginsengisoli</name>
    <dbReference type="NCBI Taxonomy" id="363837"/>
    <lineage>
        <taxon>Bacteria</taxon>
        <taxon>Pseudomonadati</taxon>
        <taxon>Bacteroidota</taxon>
        <taxon>Chitinophagia</taxon>
        <taxon>Chitinophagales</taxon>
        <taxon>Chitinophagaceae</taxon>
        <taxon>Chitinophaga</taxon>
    </lineage>
</organism>
<protein>
    <submittedName>
        <fullName evidence="6">Acyl-CoA synthetase (AMP-forming)/AMP-acid ligase II</fullName>
    </submittedName>
</protein>
<dbReference type="Gene3D" id="3.30.300.30">
    <property type="match status" value="1"/>
</dbReference>
<evidence type="ECO:0000259" key="4">
    <source>
        <dbReference type="Pfam" id="PF00501"/>
    </source>
</evidence>
<keyword evidence="3" id="KW-1133">Transmembrane helix</keyword>
<dbReference type="OrthoDB" id="9765680at2"/>
<dbReference type="PANTHER" id="PTHR43201">
    <property type="entry name" value="ACYL-COA SYNTHETASE"/>
    <property type="match status" value="1"/>
</dbReference>
<keyword evidence="3" id="KW-0812">Transmembrane</keyword>
<dbReference type="EMBL" id="PYGK01000002">
    <property type="protein sequence ID" value="PSL35009.1"/>
    <property type="molecule type" value="Genomic_DNA"/>
</dbReference>
<dbReference type="SUPFAM" id="SSF56801">
    <property type="entry name" value="Acetyl-CoA synthetase-like"/>
    <property type="match status" value="1"/>
</dbReference>
<gene>
    <name evidence="6" type="ORF">CLV42_102583</name>
</gene>
<comment type="caution">
    <text evidence="6">The sequence shown here is derived from an EMBL/GenBank/DDBJ whole genome shotgun (WGS) entry which is preliminary data.</text>
</comment>
<dbReference type="CDD" id="cd04433">
    <property type="entry name" value="AFD_class_I"/>
    <property type="match status" value="1"/>
</dbReference>
<dbReference type="InterPro" id="IPR045851">
    <property type="entry name" value="AMP-bd_C_sf"/>
</dbReference>
<dbReference type="Gene3D" id="3.40.50.12780">
    <property type="entry name" value="N-terminal domain of ligase-like"/>
    <property type="match status" value="1"/>
</dbReference>
<dbReference type="GO" id="GO:0006631">
    <property type="term" value="P:fatty acid metabolic process"/>
    <property type="evidence" value="ECO:0007669"/>
    <property type="project" value="TreeGrafter"/>
</dbReference>
<evidence type="ECO:0000256" key="2">
    <source>
        <dbReference type="ARBA" id="ARBA00022598"/>
    </source>
</evidence>
<accession>A0A2P8GM21</accession>
<dbReference type="Pfam" id="PF13193">
    <property type="entry name" value="AMP-binding_C"/>
    <property type="match status" value="1"/>
</dbReference>
<dbReference type="RefSeq" id="WP_106601256.1">
    <property type="nucleotide sequence ID" value="NZ_PYGK01000002.1"/>
</dbReference>
<dbReference type="InterPro" id="IPR042099">
    <property type="entry name" value="ANL_N_sf"/>
</dbReference>
<proteinExistence type="inferred from homology"/>
<keyword evidence="2 6" id="KW-0436">Ligase</keyword>
<evidence type="ECO:0000259" key="5">
    <source>
        <dbReference type="Pfam" id="PF13193"/>
    </source>
</evidence>
<evidence type="ECO:0000313" key="6">
    <source>
        <dbReference type="EMBL" id="PSL35009.1"/>
    </source>
</evidence>
<evidence type="ECO:0000256" key="1">
    <source>
        <dbReference type="ARBA" id="ARBA00006432"/>
    </source>
</evidence>
<feature type="domain" description="AMP-dependent synthetase/ligase" evidence="4">
    <location>
        <begin position="40"/>
        <end position="343"/>
    </location>
</feature>
<evidence type="ECO:0000313" key="7">
    <source>
        <dbReference type="Proteomes" id="UP000240978"/>
    </source>
</evidence>
<evidence type="ECO:0000256" key="3">
    <source>
        <dbReference type="SAM" id="Phobius"/>
    </source>
</evidence>
<dbReference type="Pfam" id="PF00501">
    <property type="entry name" value="AMP-binding"/>
    <property type="match status" value="1"/>
</dbReference>
<dbReference type="GO" id="GO:0031956">
    <property type="term" value="F:medium-chain fatty acid-CoA ligase activity"/>
    <property type="evidence" value="ECO:0007669"/>
    <property type="project" value="TreeGrafter"/>
</dbReference>
<feature type="domain" description="AMP-binding enzyme C-terminal" evidence="5">
    <location>
        <begin position="404"/>
        <end position="479"/>
    </location>
</feature>
<name>A0A2P8GM21_9BACT</name>
<comment type="similarity">
    <text evidence="1">Belongs to the ATP-dependent AMP-binding enzyme family.</text>
</comment>
<dbReference type="InterPro" id="IPR000873">
    <property type="entry name" value="AMP-dep_synth/lig_dom"/>
</dbReference>
<dbReference type="AlphaFoldDB" id="A0A2P8GM21"/>
<feature type="transmembrane region" description="Helical" evidence="3">
    <location>
        <begin position="210"/>
        <end position="233"/>
    </location>
</feature>
<dbReference type="InterPro" id="IPR025110">
    <property type="entry name" value="AMP-bd_C"/>
</dbReference>
<sequence>MRTIFQLLRLRCLTPYSLLLLYRAKKKHGNNLCFLLKFAADYYGSETAMADENTQLSFKQLYEKVLRLTFVIQRKIQNELNNTAVLICNNSINHILVLYAIQNLGLKLALVNDKLLPGDIFKIIDKQAGACTIFASGSSIENAIDIDDLLTHINGGGKKQYYSKNHARVIFPTSGTTGDIKLIEKKTGEFYWVQSFADLVQRTAIDKRNAAYIAIPVSSGFGYTALLFTLILGKKAVVSGAKNIITVAGFLSQQKVDLLVGVPTVLYKVAQQLELEKHAVISIISSGAALNKTILNKLAGLTTNIFSLYGSTEASTCFIADYTQLSLDSCTLGTPLKGVKYQIQSLLGGGKELLIQSPLANASSGSGWLATGDLVVEDGNGGIIWCSRKDDMIIKMGTNIYPIEIERQLLQIACIEDAYVAGEKDVVKGEIIVAFIKIKPGTSFDEKLVRESLRLVLSGIKVPDEIYIVDYFNYTSTGKKIRPARAISKKE</sequence>
<dbReference type="Proteomes" id="UP000240978">
    <property type="component" value="Unassembled WGS sequence"/>
</dbReference>
<keyword evidence="3" id="KW-0472">Membrane</keyword>